<gene>
    <name evidence="2" type="ORF">A3B04_03905</name>
</gene>
<dbReference type="AlphaFoldDB" id="A0A1G2FRB9"/>
<dbReference type="InterPro" id="IPR015947">
    <property type="entry name" value="PUA-like_sf"/>
</dbReference>
<reference evidence="2 3" key="1">
    <citation type="journal article" date="2016" name="Nat. Commun.">
        <title>Thousands of microbial genomes shed light on interconnected biogeochemical processes in an aquifer system.</title>
        <authorList>
            <person name="Anantharaman K."/>
            <person name="Brown C.T."/>
            <person name="Hug L.A."/>
            <person name="Sharon I."/>
            <person name="Castelle C.J."/>
            <person name="Probst A.J."/>
            <person name="Thomas B.C."/>
            <person name="Singh A."/>
            <person name="Wilkins M.J."/>
            <person name="Karaoz U."/>
            <person name="Brodie E.L."/>
            <person name="Williams K.H."/>
            <person name="Hubbard S.S."/>
            <person name="Banfield J.F."/>
        </authorList>
    </citation>
    <scope>NUCLEOTIDE SEQUENCE [LARGE SCALE GENOMIC DNA]</scope>
</reference>
<accession>A0A1G2FRB9</accession>
<dbReference type="EMBL" id="MHNF01000039">
    <property type="protein sequence ID" value="OGZ40148.1"/>
    <property type="molecule type" value="Genomic_DNA"/>
</dbReference>
<feature type="domain" description="ASCH" evidence="1">
    <location>
        <begin position="14"/>
        <end position="110"/>
    </location>
</feature>
<dbReference type="Proteomes" id="UP000177126">
    <property type="component" value="Unassembled WGS sequence"/>
</dbReference>
<evidence type="ECO:0000313" key="2">
    <source>
        <dbReference type="EMBL" id="OGZ40148.1"/>
    </source>
</evidence>
<dbReference type="SUPFAM" id="SSF88697">
    <property type="entry name" value="PUA domain-like"/>
    <property type="match status" value="1"/>
</dbReference>
<protein>
    <recommendedName>
        <fullName evidence="1">ASCH domain-containing protein</fullName>
    </recommendedName>
</protein>
<evidence type="ECO:0000259" key="1">
    <source>
        <dbReference type="Pfam" id="PF04266"/>
    </source>
</evidence>
<proteinExistence type="predicted"/>
<dbReference type="InterPro" id="IPR007374">
    <property type="entry name" value="ASCH_domain"/>
</dbReference>
<dbReference type="Pfam" id="PF04266">
    <property type="entry name" value="ASCH"/>
    <property type="match status" value="1"/>
</dbReference>
<sequence>MENKIYILRFRAAGKDIFEAIKLGRKKVETRAATEKYRKIGKGDKVCLVCGREKFTKRVVAARVFLTIAALLKKYRPSQINPKIKTEAELRKMYYSFPGYREKIKKYGLIAWELK</sequence>
<dbReference type="Gene3D" id="2.30.130.30">
    <property type="entry name" value="Hypothetical protein"/>
    <property type="match status" value="1"/>
</dbReference>
<comment type="caution">
    <text evidence="2">The sequence shown here is derived from an EMBL/GenBank/DDBJ whole genome shotgun (WGS) entry which is preliminary data.</text>
</comment>
<organism evidence="2 3">
    <name type="scientific">Candidatus Portnoybacteria bacterium RIFCSPLOWO2_02_FULL_39_11</name>
    <dbReference type="NCBI Taxonomy" id="1802001"/>
    <lineage>
        <taxon>Bacteria</taxon>
        <taxon>Candidatus Portnoyibacteriota</taxon>
    </lineage>
</organism>
<name>A0A1G2FRB9_9BACT</name>
<evidence type="ECO:0000313" key="3">
    <source>
        <dbReference type="Proteomes" id="UP000177126"/>
    </source>
</evidence>